<name>A0A3S1BNP9_9CYAN</name>
<reference evidence="1" key="1">
    <citation type="submission" date="2018-12" db="EMBL/GenBank/DDBJ databases">
        <authorList>
            <person name="Will S."/>
            <person name="Neumann-Schaal M."/>
            <person name="Henke P."/>
        </authorList>
    </citation>
    <scope>NUCLEOTIDE SEQUENCE</scope>
    <source>
        <strain evidence="1">PCC 7102</strain>
    </source>
</reference>
<accession>A0A3S1BNP9</accession>
<protein>
    <submittedName>
        <fullName evidence="1">Uncharacterized protein</fullName>
    </submittedName>
</protein>
<evidence type="ECO:0000313" key="2">
    <source>
        <dbReference type="Proteomes" id="UP000271624"/>
    </source>
</evidence>
<dbReference type="Proteomes" id="UP000271624">
    <property type="component" value="Unassembled WGS sequence"/>
</dbReference>
<reference evidence="1" key="2">
    <citation type="journal article" date="2019" name="Genome Biol. Evol.">
        <title>Day and night: Metabolic profiles and evolutionary relationships of six axenic non-marine cyanobacteria.</title>
        <authorList>
            <person name="Will S.E."/>
            <person name="Henke P."/>
            <person name="Boedeker C."/>
            <person name="Huang S."/>
            <person name="Brinkmann H."/>
            <person name="Rohde M."/>
            <person name="Jarek M."/>
            <person name="Friedl T."/>
            <person name="Seufert S."/>
            <person name="Schumacher M."/>
            <person name="Overmann J."/>
            <person name="Neumann-Schaal M."/>
            <person name="Petersen J."/>
        </authorList>
    </citation>
    <scope>NUCLEOTIDE SEQUENCE [LARGE SCALE GENOMIC DNA]</scope>
    <source>
        <strain evidence="1">PCC 7102</strain>
    </source>
</reference>
<comment type="caution">
    <text evidence="1">The sequence shown here is derived from an EMBL/GenBank/DDBJ whole genome shotgun (WGS) entry which is preliminary data.</text>
</comment>
<dbReference type="EMBL" id="RSCL01000082">
    <property type="protein sequence ID" value="RUS92365.1"/>
    <property type="molecule type" value="Genomic_DNA"/>
</dbReference>
<proteinExistence type="predicted"/>
<dbReference type="AlphaFoldDB" id="A0A3S1BNP9"/>
<evidence type="ECO:0000313" key="1">
    <source>
        <dbReference type="EMBL" id="RUS92365.1"/>
    </source>
</evidence>
<keyword evidence="2" id="KW-1185">Reference proteome</keyword>
<organism evidence="1 2">
    <name type="scientific">Dulcicalothrix desertica PCC 7102</name>
    <dbReference type="NCBI Taxonomy" id="232991"/>
    <lineage>
        <taxon>Bacteria</taxon>
        <taxon>Bacillati</taxon>
        <taxon>Cyanobacteriota</taxon>
        <taxon>Cyanophyceae</taxon>
        <taxon>Nostocales</taxon>
        <taxon>Calotrichaceae</taxon>
        <taxon>Dulcicalothrix</taxon>
    </lineage>
</organism>
<sequence length="153" mass="17077">MRTGNFDMRSFCFILIITSLGVLNTGVPFFSNQPILAHNKNILEKRALVAVAQKCGNTEVVEPSKTSKTVRFPKFGIKVKIPSNYKTFPRKDGSISILDPGSYEAVRCQVPHGLYSFDIQLLPNPKNLGSSLLVMHTRLKNRLKSLLGKDNSR</sequence>
<gene>
    <name evidence="1" type="ORF">DSM106972_099390</name>
</gene>